<evidence type="ECO:0000259" key="1">
    <source>
        <dbReference type="Pfam" id="PF01261"/>
    </source>
</evidence>
<keyword evidence="3" id="KW-1185">Reference proteome</keyword>
<proteinExistence type="predicted"/>
<dbReference type="SUPFAM" id="SSF51658">
    <property type="entry name" value="Xylose isomerase-like"/>
    <property type="match status" value="1"/>
</dbReference>
<feature type="domain" description="Xylose isomerase-like TIM barrel" evidence="1">
    <location>
        <begin position="66"/>
        <end position="281"/>
    </location>
</feature>
<dbReference type="InterPro" id="IPR013022">
    <property type="entry name" value="Xyl_isomerase-like_TIM-brl"/>
</dbReference>
<comment type="caution">
    <text evidence="2">The sequence shown here is derived from an EMBL/GenBank/DDBJ whole genome shotgun (WGS) entry which is preliminary data.</text>
</comment>
<dbReference type="Gene3D" id="3.20.20.150">
    <property type="entry name" value="Divalent-metal-dependent TIM barrel enzymes"/>
    <property type="match status" value="1"/>
</dbReference>
<accession>A0YAF3</accession>
<dbReference type="PROSITE" id="PS51318">
    <property type="entry name" value="TAT"/>
    <property type="match status" value="1"/>
</dbReference>
<dbReference type="Proteomes" id="UP000004931">
    <property type="component" value="Unassembled WGS sequence"/>
</dbReference>
<keyword evidence="2" id="KW-0413">Isomerase</keyword>
<evidence type="ECO:0000313" key="3">
    <source>
        <dbReference type="Proteomes" id="UP000004931"/>
    </source>
</evidence>
<reference evidence="2 3" key="1">
    <citation type="journal article" date="2010" name="J. Bacteriol.">
        <title>Genome sequence of the oligotrophic marine Gammaproteobacterium HTCC2143, isolated from the Oregon Coast.</title>
        <authorList>
            <person name="Oh H.M."/>
            <person name="Kang I."/>
            <person name="Ferriera S."/>
            <person name="Giovannoni S.J."/>
            <person name="Cho J.C."/>
        </authorList>
    </citation>
    <scope>NUCLEOTIDE SEQUENCE [LARGE SCALE GENOMIC DNA]</scope>
    <source>
        <strain evidence="2 3">HTCC2143</strain>
    </source>
</reference>
<dbReference type="eggNOG" id="COG1082">
    <property type="taxonomic scope" value="Bacteria"/>
</dbReference>
<dbReference type="AlphaFoldDB" id="A0YAF3"/>
<dbReference type="PANTHER" id="PTHR12110">
    <property type="entry name" value="HYDROXYPYRUVATE ISOMERASE"/>
    <property type="match status" value="1"/>
</dbReference>
<dbReference type="InterPro" id="IPR050312">
    <property type="entry name" value="IolE/XylAMocC-like"/>
</dbReference>
<sequence length="284" mass="32129">MMNTLQTTRRRFLSMAAVTTGAGLFTGLNAPAMGMGSRLETIGIQLYTVRDLMAKSVSDTLAALVALGYKEVEFAGYYDHSPAEIRTMLSGVGLSSPSTHVQLTDIRDSLEKTMDSAAEIGHDYVVLAYLMPNERKSIDDYKSYIELFSKAGEAAKQRGLQFGYHNHHFEFEDMEGMKPYDLMLQQIDSELMKMTMDLYWIHRAGQDPFYYFDKYPGRFKQCHVKDMNKDGGIENVGAGTIDFAKIFAQSERAGFEHYYVEHDMPINSLQTAENSIAYLKELTF</sequence>
<dbReference type="InterPro" id="IPR006311">
    <property type="entry name" value="TAT_signal"/>
</dbReference>
<name>A0YAF3_9GAMM</name>
<dbReference type="OrthoDB" id="9798407at2"/>
<gene>
    <name evidence="2" type="ORF">GP2143_17666</name>
</gene>
<evidence type="ECO:0000313" key="2">
    <source>
        <dbReference type="EMBL" id="EAW33107.1"/>
    </source>
</evidence>
<dbReference type="PANTHER" id="PTHR12110:SF41">
    <property type="entry name" value="INOSOSE DEHYDRATASE"/>
    <property type="match status" value="1"/>
</dbReference>
<dbReference type="Pfam" id="PF01261">
    <property type="entry name" value="AP_endonuc_2"/>
    <property type="match status" value="1"/>
</dbReference>
<dbReference type="EMBL" id="AAVT01000001">
    <property type="protein sequence ID" value="EAW33107.1"/>
    <property type="molecule type" value="Genomic_DNA"/>
</dbReference>
<dbReference type="InterPro" id="IPR036237">
    <property type="entry name" value="Xyl_isomerase-like_sf"/>
</dbReference>
<protein>
    <submittedName>
        <fullName evidence="2">Sugar phosphate isomerase/epimerase</fullName>
    </submittedName>
</protein>
<dbReference type="GO" id="GO:0016853">
    <property type="term" value="F:isomerase activity"/>
    <property type="evidence" value="ECO:0007669"/>
    <property type="project" value="UniProtKB-KW"/>
</dbReference>
<dbReference type="STRING" id="247633.GP2143_17666"/>
<organism evidence="2 3">
    <name type="scientific">marine gamma proteobacterium HTCC2143</name>
    <dbReference type="NCBI Taxonomy" id="247633"/>
    <lineage>
        <taxon>Bacteria</taxon>
        <taxon>Pseudomonadati</taxon>
        <taxon>Pseudomonadota</taxon>
        <taxon>Gammaproteobacteria</taxon>
        <taxon>Cellvibrionales</taxon>
        <taxon>Spongiibacteraceae</taxon>
        <taxon>BD1-7 clade</taxon>
    </lineage>
</organism>